<gene>
    <name evidence="2" type="ORF">IW261DRAFT_1332721</name>
</gene>
<feature type="region of interest" description="Disordered" evidence="1">
    <location>
        <begin position="444"/>
        <end position="489"/>
    </location>
</feature>
<dbReference type="Gene3D" id="3.60.15.10">
    <property type="entry name" value="Ribonuclease Z/Hydroxyacylglutathione hydrolase-like"/>
    <property type="match status" value="1"/>
</dbReference>
<dbReference type="InterPro" id="IPR036866">
    <property type="entry name" value="RibonucZ/Hydroxyglut_hydro"/>
</dbReference>
<evidence type="ECO:0000313" key="2">
    <source>
        <dbReference type="EMBL" id="KAK0483388.1"/>
    </source>
</evidence>
<feature type="region of interest" description="Disordered" evidence="1">
    <location>
        <begin position="72"/>
        <end position="98"/>
    </location>
</feature>
<evidence type="ECO:0000313" key="3">
    <source>
        <dbReference type="Proteomes" id="UP001175227"/>
    </source>
</evidence>
<evidence type="ECO:0000256" key="1">
    <source>
        <dbReference type="SAM" id="MobiDB-lite"/>
    </source>
</evidence>
<comment type="caution">
    <text evidence="2">The sequence shown here is derived from an EMBL/GenBank/DDBJ whole genome shotgun (WGS) entry which is preliminary data.</text>
</comment>
<dbReference type="EMBL" id="JAUEPR010000006">
    <property type="protein sequence ID" value="KAK0483388.1"/>
    <property type="molecule type" value="Genomic_DNA"/>
</dbReference>
<dbReference type="GO" id="GO:0042781">
    <property type="term" value="F:3'-tRNA processing endoribonuclease activity"/>
    <property type="evidence" value="ECO:0007669"/>
    <property type="project" value="TreeGrafter"/>
</dbReference>
<accession>A0AA39UE18</accession>
<dbReference type="Pfam" id="PF23023">
    <property type="entry name" value="Anti-Pycsar_Apyc1"/>
    <property type="match status" value="1"/>
</dbReference>
<sequence>MAGDDGGAGGKRAVGIANGGIGILSLTGLDANDGSWQWTGSSRARYASLSTSSAPFPRPLILLHTASSSSCHRAHRRADGSCSVRPRPSPHRSSPNSLSFSSLTFLGTSSGGGPSPTRNCSSLVASVCSNGSLWMVDCAEGTLRQFHNQPVTYDNAQHLKVARVNKIFITHMHADHVMGIITFLRNVLYPVPLPTALSQHHPKPDPSVEIYGPAGIRNFVRLNMKMTLSRSNDKYVVHELLTPEDTVTPCTTDDLHSSEAPGRDIVSEDGFWPEITKGPGFYGDVCVDAGPIAHRDPCLGFIFRESVSPYRKIVILGDTYDPTALVPLINQFSSSPTSLLVHESTDAHIDSTIDIKAKRSKEAVSSTALARGHSTPDLAGAFARIIDAQKLVLNHIGSRFPAASGGGFRANVIREIERQASVAWGKGTARAAWDYMRVVVPAPEAEEEEQPYGSGSGPTWNHHSDVQHADAIYFRRPQNYNPRKRYARS</sequence>
<dbReference type="PANTHER" id="PTHR46018:SF2">
    <property type="entry name" value="ZINC PHOSPHODIESTERASE ELAC PROTEIN 1"/>
    <property type="match status" value="1"/>
</dbReference>
<dbReference type="GO" id="GO:0005634">
    <property type="term" value="C:nucleus"/>
    <property type="evidence" value="ECO:0007669"/>
    <property type="project" value="TreeGrafter"/>
</dbReference>
<organism evidence="2 3">
    <name type="scientific">Armillaria novae-zelandiae</name>
    <dbReference type="NCBI Taxonomy" id="153914"/>
    <lineage>
        <taxon>Eukaryota</taxon>
        <taxon>Fungi</taxon>
        <taxon>Dikarya</taxon>
        <taxon>Basidiomycota</taxon>
        <taxon>Agaricomycotina</taxon>
        <taxon>Agaricomycetes</taxon>
        <taxon>Agaricomycetidae</taxon>
        <taxon>Agaricales</taxon>
        <taxon>Marasmiineae</taxon>
        <taxon>Physalacriaceae</taxon>
        <taxon>Armillaria</taxon>
    </lineage>
</organism>
<dbReference type="AlphaFoldDB" id="A0AA39UE18"/>
<reference evidence="2" key="1">
    <citation type="submission" date="2023-06" db="EMBL/GenBank/DDBJ databases">
        <authorList>
            <consortium name="Lawrence Berkeley National Laboratory"/>
            <person name="Ahrendt S."/>
            <person name="Sahu N."/>
            <person name="Indic B."/>
            <person name="Wong-Bajracharya J."/>
            <person name="Merenyi Z."/>
            <person name="Ke H.-M."/>
            <person name="Monk M."/>
            <person name="Kocsube S."/>
            <person name="Drula E."/>
            <person name="Lipzen A."/>
            <person name="Balint B."/>
            <person name="Henrissat B."/>
            <person name="Andreopoulos B."/>
            <person name="Martin F.M."/>
            <person name="Harder C.B."/>
            <person name="Rigling D."/>
            <person name="Ford K.L."/>
            <person name="Foster G.D."/>
            <person name="Pangilinan J."/>
            <person name="Papanicolaou A."/>
            <person name="Barry K."/>
            <person name="LaButti K."/>
            <person name="Viragh M."/>
            <person name="Koriabine M."/>
            <person name="Yan M."/>
            <person name="Riley R."/>
            <person name="Champramary S."/>
            <person name="Plett K.L."/>
            <person name="Tsai I.J."/>
            <person name="Slot J."/>
            <person name="Sipos G."/>
            <person name="Plett J."/>
            <person name="Nagy L.G."/>
            <person name="Grigoriev I.V."/>
        </authorList>
    </citation>
    <scope>NUCLEOTIDE SEQUENCE</scope>
    <source>
        <strain evidence="2">ICMP 16352</strain>
    </source>
</reference>
<keyword evidence="3" id="KW-1185">Reference proteome</keyword>
<proteinExistence type="predicted"/>
<feature type="compositionally biased region" description="Low complexity" evidence="1">
    <location>
        <begin position="81"/>
        <end position="98"/>
    </location>
</feature>
<dbReference type="PANTHER" id="PTHR46018">
    <property type="entry name" value="ZINC PHOSPHODIESTERASE ELAC PROTEIN 1"/>
    <property type="match status" value="1"/>
</dbReference>
<name>A0AA39UE18_9AGAR</name>
<dbReference type="SUPFAM" id="SSF56281">
    <property type="entry name" value="Metallo-hydrolase/oxidoreductase"/>
    <property type="match status" value="1"/>
</dbReference>
<dbReference type="Proteomes" id="UP001175227">
    <property type="component" value="Unassembled WGS sequence"/>
</dbReference>
<protein>
    <submittedName>
        <fullName evidence="2">Beta-lactamase-like protein</fullName>
    </submittedName>
</protein>